<feature type="compositionally biased region" description="Low complexity" evidence="1">
    <location>
        <begin position="285"/>
        <end position="298"/>
    </location>
</feature>
<keyword evidence="3" id="KW-1185">Reference proteome</keyword>
<dbReference type="AlphaFoldDB" id="A0A8T0F8I0"/>
<feature type="compositionally biased region" description="Polar residues" evidence="1">
    <location>
        <begin position="70"/>
        <end position="80"/>
    </location>
</feature>
<name>A0A8T0F8I0_ARGBR</name>
<reference evidence="2" key="2">
    <citation type="submission" date="2020-06" db="EMBL/GenBank/DDBJ databases">
        <authorList>
            <person name="Sheffer M."/>
        </authorList>
    </citation>
    <scope>NUCLEOTIDE SEQUENCE</scope>
</reference>
<feature type="compositionally biased region" description="Basic and acidic residues" evidence="1">
    <location>
        <begin position="180"/>
        <end position="194"/>
    </location>
</feature>
<comment type="caution">
    <text evidence="2">The sequence shown here is derived from an EMBL/GenBank/DDBJ whole genome shotgun (WGS) entry which is preliminary data.</text>
</comment>
<feature type="region of interest" description="Disordered" evidence="1">
    <location>
        <begin position="349"/>
        <end position="375"/>
    </location>
</feature>
<feature type="compositionally biased region" description="Low complexity" evidence="1">
    <location>
        <begin position="363"/>
        <end position="375"/>
    </location>
</feature>
<feature type="region of interest" description="Disordered" evidence="1">
    <location>
        <begin position="271"/>
        <end position="298"/>
    </location>
</feature>
<evidence type="ECO:0000256" key="1">
    <source>
        <dbReference type="SAM" id="MobiDB-lite"/>
    </source>
</evidence>
<dbReference type="EMBL" id="JABXBU010000030">
    <property type="protein sequence ID" value="KAF8785710.1"/>
    <property type="molecule type" value="Genomic_DNA"/>
</dbReference>
<evidence type="ECO:0000313" key="2">
    <source>
        <dbReference type="EMBL" id="KAF8785710.1"/>
    </source>
</evidence>
<feature type="region of interest" description="Disordered" evidence="1">
    <location>
        <begin position="150"/>
        <end position="202"/>
    </location>
</feature>
<feature type="compositionally biased region" description="Basic and acidic residues" evidence="1">
    <location>
        <begin position="59"/>
        <end position="69"/>
    </location>
</feature>
<sequence length="375" mass="41496">MNSDNRINIDFQRISDEQLKSTKNFESQIKGCAKETEKLLKIHVKSVTAVSEDTKRITKKRGCENKRMATTENSSLSDQEPTSKKNDKDCATTINTLLKISPPQNKEFAKETNELLIKETKVLTSIDTKKMYKKKGKVSVKNNLISDLEQSSKNSDEVSITSSETSSIDSLRNLTSQSKKFPENSDDSLIKEQSPKSNGMDSFSLEISSIDFSKNSLSQSKQFSKNSEEPVIKDTPTVTTLNIKSMKICRRKSGQNKVKVSAKKSLIVDSEEASKNNEMDNITPSKTSSFDSSKNSPSQSKELAKATVGLLFNNITIETQTQILNSKRIYRKKGSGNKSKVAAKLILISNSEPASKNSDKDNISTSTDSSNNSPS</sequence>
<proteinExistence type="predicted"/>
<protein>
    <submittedName>
        <fullName evidence="2">Uncharacterized protein</fullName>
    </submittedName>
</protein>
<reference evidence="2" key="1">
    <citation type="journal article" date="2020" name="bioRxiv">
        <title>Chromosome-level reference genome of the European wasp spider Argiope bruennichi: a resource for studies on range expansion and evolutionary adaptation.</title>
        <authorList>
            <person name="Sheffer M.M."/>
            <person name="Hoppe A."/>
            <person name="Krehenwinkel H."/>
            <person name="Uhl G."/>
            <person name="Kuss A.W."/>
            <person name="Jensen L."/>
            <person name="Jensen C."/>
            <person name="Gillespie R.G."/>
            <person name="Hoff K.J."/>
            <person name="Prost S."/>
        </authorList>
    </citation>
    <scope>NUCLEOTIDE SEQUENCE</scope>
</reference>
<feature type="compositionally biased region" description="Low complexity" evidence="1">
    <location>
        <begin position="157"/>
        <end position="170"/>
    </location>
</feature>
<accession>A0A8T0F8I0</accession>
<feature type="region of interest" description="Disordered" evidence="1">
    <location>
        <begin position="59"/>
        <end position="88"/>
    </location>
</feature>
<evidence type="ECO:0000313" key="3">
    <source>
        <dbReference type="Proteomes" id="UP000807504"/>
    </source>
</evidence>
<organism evidence="2 3">
    <name type="scientific">Argiope bruennichi</name>
    <name type="common">Wasp spider</name>
    <name type="synonym">Aranea bruennichi</name>
    <dbReference type="NCBI Taxonomy" id="94029"/>
    <lineage>
        <taxon>Eukaryota</taxon>
        <taxon>Metazoa</taxon>
        <taxon>Ecdysozoa</taxon>
        <taxon>Arthropoda</taxon>
        <taxon>Chelicerata</taxon>
        <taxon>Arachnida</taxon>
        <taxon>Araneae</taxon>
        <taxon>Araneomorphae</taxon>
        <taxon>Entelegynae</taxon>
        <taxon>Araneoidea</taxon>
        <taxon>Araneidae</taxon>
        <taxon>Argiope</taxon>
    </lineage>
</organism>
<gene>
    <name evidence="2" type="ORF">HNY73_011223</name>
</gene>
<dbReference type="Proteomes" id="UP000807504">
    <property type="component" value="Unassembled WGS sequence"/>
</dbReference>